<keyword evidence="3 12" id="KW-0808">Transferase</keyword>
<evidence type="ECO:0000313" key="13">
    <source>
        <dbReference type="Proteomes" id="UP000540412"/>
    </source>
</evidence>
<dbReference type="AlphaFoldDB" id="A0A7W9PI73"/>
<dbReference type="PANTHER" id="PTHR43289:SF6">
    <property type="entry name" value="SERINE_THREONINE-PROTEIN KINASE NEKL-3"/>
    <property type="match status" value="1"/>
</dbReference>
<dbReference type="FunFam" id="1.10.510.10:FF:000021">
    <property type="entry name" value="Serine/threonine protein kinase"/>
    <property type="match status" value="1"/>
</dbReference>
<evidence type="ECO:0000256" key="7">
    <source>
        <dbReference type="ARBA" id="ARBA00047899"/>
    </source>
</evidence>
<gene>
    <name evidence="12" type="ORF">BJY24_005492</name>
</gene>
<evidence type="ECO:0000256" key="3">
    <source>
        <dbReference type="ARBA" id="ARBA00022679"/>
    </source>
</evidence>
<proteinExistence type="predicted"/>
<keyword evidence="10" id="KW-0472">Membrane</keyword>
<dbReference type="PROSITE" id="PS00108">
    <property type="entry name" value="PROTEIN_KINASE_ST"/>
    <property type="match status" value="1"/>
</dbReference>
<feature type="transmembrane region" description="Helical" evidence="10">
    <location>
        <begin position="305"/>
        <end position="325"/>
    </location>
</feature>
<evidence type="ECO:0000256" key="1">
    <source>
        <dbReference type="ARBA" id="ARBA00012513"/>
    </source>
</evidence>
<dbReference type="Gene3D" id="1.10.510.10">
    <property type="entry name" value="Transferase(Phosphotransferase) domain 1"/>
    <property type="match status" value="1"/>
</dbReference>
<dbReference type="PROSITE" id="PS50011">
    <property type="entry name" value="PROTEIN_KINASE_DOM"/>
    <property type="match status" value="1"/>
</dbReference>
<dbReference type="GO" id="GO:0005524">
    <property type="term" value="F:ATP binding"/>
    <property type="evidence" value="ECO:0007669"/>
    <property type="project" value="UniProtKB-KW"/>
</dbReference>
<evidence type="ECO:0000259" key="11">
    <source>
        <dbReference type="PROSITE" id="PS50011"/>
    </source>
</evidence>
<dbReference type="GO" id="GO:0004674">
    <property type="term" value="F:protein serine/threonine kinase activity"/>
    <property type="evidence" value="ECO:0007669"/>
    <property type="project" value="UniProtKB-KW"/>
</dbReference>
<dbReference type="EC" id="2.7.11.1" evidence="1"/>
<evidence type="ECO:0000256" key="9">
    <source>
        <dbReference type="SAM" id="MobiDB-lite"/>
    </source>
</evidence>
<dbReference type="SMART" id="SM00220">
    <property type="entry name" value="S_TKc"/>
    <property type="match status" value="1"/>
</dbReference>
<feature type="transmembrane region" description="Helical" evidence="10">
    <location>
        <begin position="12"/>
        <end position="31"/>
    </location>
</feature>
<protein>
    <recommendedName>
        <fullName evidence="1">non-specific serine/threonine protein kinase</fullName>
        <ecNumber evidence="1">2.7.11.1</ecNumber>
    </recommendedName>
</protein>
<dbReference type="RefSeq" id="WP_040754260.1">
    <property type="nucleotide sequence ID" value="NZ_JACHIT010000002.1"/>
</dbReference>
<dbReference type="Proteomes" id="UP000540412">
    <property type="component" value="Unassembled WGS sequence"/>
</dbReference>
<evidence type="ECO:0000313" key="12">
    <source>
        <dbReference type="EMBL" id="MBB5916580.1"/>
    </source>
</evidence>
<evidence type="ECO:0000256" key="4">
    <source>
        <dbReference type="ARBA" id="ARBA00022741"/>
    </source>
</evidence>
<evidence type="ECO:0000256" key="8">
    <source>
        <dbReference type="ARBA" id="ARBA00048679"/>
    </source>
</evidence>
<dbReference type="SUPFAM" id="SSF56112">
    <property type="entry name" value="Protein kinase-like (PK-like)"/>
    <property type="match status" value="1"/>
</dbReference>
<keyword evidence="5 12" id="KW-0418">Kinase</keyword>
<sequence>MRDKLLPGTVFAGYVIERVLGAGGMGTVYVARHPRLPRRDALKVLSADHSADAEYGARFIREADLAARLNHPNIVAVHDRGVEDGRLWIAMQYVDGSDVAHLVRDGGVPDPRQAAWIVEQAARGLDEAHRAGLVHRDVKPGNILLTAGQPGRVLVTDFGIGRSVADPTVLTAAGTVVATVAYAAPEQLMAQRVDHRADIYALGCTLYELLTGQKPFPRATAAMVLHAHLEDPPPRPTAIRPGLPPAIDAVIARALAKHPDHRYPTCGALAAAASAAFGMRPVAPPASRPPMPAAPRPPRSRRRRMIVIAALLSVCAVAAAGIVALSRDSGRDASPVAPPTATPVARPTSTTSAARSTWGSYSYMAKTFPGLLPTAPDVAGYQGIRCVALTEDGHPADLTVPAAGVSRMNCNGDKEPLELLVVQCNADGSLRTGIDSQRNATIVADERWQRLSGTGRVVWGDVPNPRKEPAGIVTVIFDGVSRNSCQLVAFGGHSGRDMLDRWWANAPL</sequence>
<evidence type="ECO:0000256" key="5">
    <source>
        <dbReference type="ARBA" id="ARBA00022777"/>
    </source>
</evidence>
<dbReference type="GO" id="GO:0045717">
    <property type="term" value="P:negative regulation of fatty acid biosynthetic process"/>
    <property type="evidence" value="ECO:0007669"/>
    <property type="project" value="UniProtKB-ARBA"/>
</dbReference>
<dbReference type="EMBL" id="JACHIT010000002">
    <property type="protein sequence ID" value="MBB5916580.1"/>
    <property type="molecule type" value="Genomic_DNA"/>
</dbReference>
<name>A0A7W9PI73_9NOCA</name>
<reference evidence="12 13" key="1">
    <citation type="submission" date="2020-08" db="EMBL/GenBank/DDBJ databases">
        <title>Sequencing the genomes of 1000 actinobacteria strains.</title>
        <authorList>
            <person name="Klenk H.-P."/>
        </authorList>
    </citation>
    <scope>NUCLEOTIDE SEQUENCE [LARGE SCALE GENOMIC DNA]</scope>
    <source>
        <strain evidence="12 13">DSM 43582</strain>
    </source>
</reference>
<dbReference type="InterPro" id="IPR011009">
    <property type="entry name" value="Kinase-like_dom_sf"/>
</dbReference>
<organism evidence="12 13">
    <name type="scientific">Nocardia transvalensis</name>
    <dbReference type="NCBI Taxonomy" id="37333"/>
    <lineage>
        <taxon>Bacteria</taxon>
        <taxon>Bacillati</taxon>
        <taxon>Actinomycetota</taxon>
        <taxon>Actinomycetes</taxon>
        <taxon>Mycobacteriales</taxon>
        <taxon>Nocardiaceae</taxon>
        <taxon>Nocardia</taxon>
    </lineage>
</organism>
<evidence type="ECO:0000256" key="10">
    <source>
        <dbReference type="SAM" id="Phobius"/>
    </source>
</evidence>
<feature type="region of interest" description="Disordered" evidence="9">
    <location>
        <begin position="328"/>
        <end position="351"/>
    </location>
</feature>
<dbReference type="CDD" id="cd14014">
    <property type="entry name" value="STKc_PknB_like"/>
    <property type="match status" value="1"/>
</dbReference>
<feature type="compositionally biased region" description="Low complexity" evidence="9">
    <location>
        <begin position="342"/>
        <end position="351"/>
    </location>
</feature>
<evidence type="ECO:0000256" key="2">
    <source>
        <dbReference type="ARBA" id="ARBA00022527"/>
    </source>
</evidence>
<comment type="caution">
    <text evidence="12">The sequence shown here is derived from an EMBL/GenBank/DDBJ whole genome shotgun (WGS) entry which is preliminary data.</text>
</comment>
<keyword evidence="10" id="KW-1133">Transmembrane helix</keyword>
<dbReference type="PANTHER" id="PTHR43289">
    <property type="entry name" value="MITOGEN-ACTIVATED PROTEIN KINASE KINASE KINASE 20-RELATED"/>
    <property type="match status" value="1"/>
</dbReference>
<comment type="catalytic activity">
    <reaction evidence="8">
        <text>L-seryl-[protein] + ATP = O-phospho-L-seryl-[protein] + ADP + H(+)</text>
        <dbReference type="Rhea" id="RHEA:17989"/>
        <dbReference type="Rhea" id="RHEA-COMP:9863"/>
        <dbReference type="Rhea" id="RHEA-COMP:11604"/>
        <dbReference type="ChEBI" id="CHEBI:15378"/>
        <dbReference type="ChEBI" id="CHEBI:29999"/>
        <dbReference type="ChEBI" id="CHEBI:30616"/>
        <dbReference type="ChEBI" id="CHEBI:83421"/>
        <dbReference type="ChEBI" id="CHEBI:456216"/>
        <dbReference type="EC" id="2.7.11.1"/>
    </reaction>
</comment>
<keyword evidence="13" id="KW-1185">Reference proteome</keyword>
<accession>A0A7W9PI73</accession>
<dbReference type="InterPro" id="IPR000719">
    <property type="entry name" value="Prot_kinase_dom"/>
</dbReference>
<evidence type="ECO:0000256" key="6">
    <source>
        <dbReference type="ARBA" id="ARBA00022840"/>
    </source>
</evidence>
<comment type="catalytic activity">
    <reaction evidence="7">
        <text>L-threonyl-[protein] + ATP = O-phospho-L-threonyl-[protein] + ADP + H(+)</text>
        <dbReference type="Rhea" id="RHEA:46608"/>
        <dbReference type="Rhea" id="RHEA-COMP:11060"/>
        <dbReference type="Rhea" id="RHEA-COMP:11605"/>
        <dbReference type="ChEBI" id="CHEBI:15378"/>
        <dbReference type="ChEBI" id="CHEBI:30013"/>
        <dbReference type="ChEBI" id="CHEBI:30616"/>
        <dbReference type="ChEBI" id="CHEBI:61977"/>
        <dbReference type="ChEBI" id="CHEBI:456216"/>
        <dbReference type="EC" id="2.7.11.1"/>
    </reaction>
</comment>
<dbReference type="FunFam" id="3.30.200.20:FF:000035">
    <property type="entry name" value="Serine/threonine protein kinase Stk1"/>
    <property type="match status" value="1"/>
</dbReference>
<keyword evidence="4" id="KW-0547">Nucleotide-binding</keyword>
<feature type="domain" description="Protein kinase" evidence="11">
    <location>
        <begin position="14"/>
        <end position="277"/>
    </location>
</feature>
<dbReference type="Pfam" id="PF00069">
    <property type="entry name" value="Pkinase"/>
    <property type="match status" value="1"/>
</dbReference>
<keyword evidence="2" id="KW-0723">Serine/threonine-protein kinase</keyword>
<dbReference type="InterPro" id="IPR008271">
    <property type="entry name" value="Ser/Thr_kinase_AS"/>
</dbReference>
<keyword evidence="6" id="KW-0067">ATP-binding</keyword>
<keyword evidence="10" id="KW-0812">Transmembrane</keyword>
<dbReference type="Gene3D" id="3.30.200.20">
    <property type="entry name" value="Phosphorylase Kinase, domain 1"/>
    <property type="match status" value="1"/>
</dbReference>